<organism evidence="1 2">
    <name type="scientific">Aureimonas ureilytica</name>
    <dbReference type="NCBI Taxonomy" id="401562"/>
    <lineage>
        <taxon>Bacteria</taxon>
        <taxon>Pseudomonadati</taxon>
        <taxon>Pseudomonadota</taxon>
        <taxon>Alphaproteobacteria</taxon>
        <taxon>Hyphomicrobiales</taxon>
        <taxon>Aurantimonadaceae</taxon>
        <taxon>Aureimonas</taxon>
    </lineage>
</organism>
<dbReference type="PATRIC" id="fig|401562.3.peg.2202"/>
<dbReference type="Proteomes" id="UP000078272">
    <property type="component" value="Unassembled WGS sequence"/>
</dbReference>
<gene>
    <name evidence="1" type="ORF">NS226_13155</name>
</gene>
<evidence type="ECO:0008006" key="3">
    <source>
        <dbReference type="Google" id="ProtNLM"/>
    </source>
</evidence>
<dbReference type="InterPro" id="IPR006429">
    <property type="entry name" value="Phage_lambda_portal"/>
</dbReference>
<evidence type="ECO:0000313" key="2">
    <source>
        <dbReference type="Proteomes" id="UP000078272"/>
    </source>
</evidence>
<evidence type="ECO:0000313" key="1">
    <source>
        <dbReference type="EMBL" id="KTQ95211.1"/>
    </source>
</evidence>
<dbReference type="NCBIfam" id="TIGR01539">
    <property type="entry name" value="portal_lambda"/>
    <property type="match status" value="1"/>
</dbReference>
<dbReference type="GO" id="GO:0005198">
    <property type="term" value="F:structural molecule activity"/>
    <property type="evidence" value="ECO:0007669"/>
    <property type="project" value="InterPro"/>
</dbReference>
<name>A0A175R9E3_9HYPH</name>
<dbReference type="GO" id="GO:0019068">
    <property type="term" value="P:virion assembly"/>
    <property type="evidence" value="ECO:0007669"/>
    <property type="project" value="InterPro"/>
</dbReference>
<proteinExistence type="predicted"/>
<dbReference type="Pfam" id="PF05136">
    <property type="entry name" value="Phage_portal_2"/>
    <property type="match status" value="1"/>
</dbReference>
<dbReference type="EMBL" id="LDPZ01000024">
    <property type="protein sequence ID" value="KTQ95211.1"/>
    <property type="molecule type" value="Genomic_DNA"/>
</dbReference>
<reference evidence="1 2" key="1">
    <citation type="journal article" date="2016" name="Front. Microbiol.">
        <title>Genomic Resource of Rice Seed Associated Bacteria.</title>
        <authorList>
            <person name="Midha S."/>
            <person name="Bansal K."/>
            <person name="Sharma S."/>
            <person name="Kumar N."/>
            <person name="Patil P.P."/>
            <person name="Chaudhry V."/>
            <person name="Patil P.B."/>
        </authorList>
    </citation>
    <scope>NUCLEOTIDE SEQUENCE [LARGE SCALE GENOMIC DNA]</scope>
    <source>
        <strain evidence="1 2">NS226</strain>
    </source>
</reference>
<sequence>MRSRARHAHANHPYIANGVAALVTGLVGAGITPTSQHADADKRARLATLFDALNVDLDHDGRTDGYGLQAAAVQAMVVDGESFVLMRHDADDRLTLQVLPAELCDESLTRTTAGGYIVNGVEFDADGRRIAYWLLPHRPTDAFAGNAAPALRVDAADVIHLFRPLAAGQVRGLSWLAPVLLTATEFDKLSDALVMNAQVQAMFVGLVTDVNGTAGGNLFDGDQTGNILETGLQPGTLQFLPSGYDVRWSTPQAANQAVETARLTLEAIAAGLGVPAHLLSGDLRQANYSSLRAALVSFRQRLEAVQFHTIIPQLCRPVWERFVSTVVLLGDLELDDPRDGFPCEWLPPAQPWVDPLKDAEATREMMAAGLMSRRQAVAALGYSIERLDVEIAADRAREARLGLSFATPAKLDKPEPAE</sequence>
<comment type="caution">
    <text evidence="1">The sequence shown here is derived from an EMBL/GenBank/DDBJ whole genome shotgun (WGS) entry which is preliminary data.</text>
</comment>
<accession>A0A175R9E3</accession>
<protein>
    <recommendedName>
        <fullName evidence="3">Portal protein</fullName>
    </recommendedName>
</protein>
<dbReference type="AlphaFoldDB" id="A0A175R9E3"/>